<keyword evidence="2" id="KW-1133">Transmembrane helix</keyword>
<evidence type="ECO:0000256" key="3">
    <source>
        <dbReference type="SAM" id="SignalP"/>
    </source>
</evidence>
<evidence type="ECO:0000256" key="1">
    <source>
        <dbReference type="SAM" id="MobiDB-lite"/>
    </source>
</evidence>
<dbReference type="Proteomes" id="UP000178953">
    <property type="component" value="Unassembled WGS sequence"/>
</dbReference>
<keyword evidence="2" id="KW-0472">Membrane</keyword>
<feature type="compositionally biased region" description="Acidic residues" evidence="1">
    <location>
        <begin position="464"/>
        <end position="475"/>
    </location>
</feature>
<dbReference type="InterPro" id="IPR013207">
    <property type="entry name" value="LGFP"/>
</dbReference>
<feature type="compositionally biased region" description="Low complexity" evidence="1">
    <location>
        <begin position="657"/>
        <end position="683"/>
    </location>
</feature>
<reference evidence="4 5" key="1">
    <citation type="submission" date="2016-09" db="EMBL/GenBank/DDBJ databases">
        <title>genome sequence of Mycobacterium sp. 739 SCH.</title>
        <authorList>
            <person name="Greninger A.L."/>
            <person name="Qin X."/>
            <person name="Jerome K."/>
            <person name="Vora S."/>
            <person name="Quinn K."/>
        </authorList>
    </citation>
    <scope>NUCLEOTIDE SEQUENCE [LARGE SCALE GENOMIC DNA]</scope>
    <source>
        <strain evidence="4 5">SCH</strain>
    </source>
</reference>
<keyword evidence="3" id="KW-0732">Signal</keyword>
<dbReference type="PROSITE" id="PS51257">
    <property type="entry name" value="PROKAR_LIPOPROTEIN"/>
    <property type="match status" value="1"/>
</dbReference>
<dbReference type="RefSeq" id="WP_070351588.1">
    <property type="nucleotide sequence ID" value="NZ_CP043474.1"/>
</dbReference>
<evidence type="ECO:0008006" key="6">
    <source>
        <dbReference type="Google" id="ProtNLM"/>
    </source>
</evidence>
<feature type="region of interest" description="Disordered" evidence="1">
    <location>
        <begin position="456"/>
        <end position="537"/>
    </location>
</feature>
<dbReference type="OrthoDB" id="4379975at2"/>
<proteinExistence type="predicted"/>
<feature type="chain" id="PRO_5030027183" description="Transmembrane alanine and glycine rich protein" evidence="3">
    <location>
        <begin position="38"/>
        <end position="757"/>
    </location>
</feature>
<comment type="caution">
    <text evidence="4">The sequence shown here is derived from an EMBL/GenBank/DDBJ whole genome shotgun (WGS) entry which is preliminary data.</text>
</comment>
<feature type="compositionally biased region" description="Low complexity" evidence="1">
    <location>
        <begin position="508"/>
        <end position="529"/>
    </location>
</feature>
<evidence type="ECO:0000256" key="2">
    <source>
        <dbReference type="SAM" id="Phobius"/>
    </source>
</evidence>
<protein>
    <recommendedName>
        <fullName evidence="6">Transmembrane alanine and glycine rich protein</fullName>
    </recommendedName>
</protein>
<feature type="compositionally biased region" description="Basic and acidic residues" evidence="1">
    <location>
        <begin position="639"/>
        <end position="649"/>
    </location>
</feature>
<evidence type="ECO:0000313" key="5">
    <source>
        <dbReference type="Proteomes" id="UP000178953"/>
    </source>
</evidence>
<name>A0A1E8QA93_9MYCO</name>
<gene>
    <name evidence="4" type="ORF">BEL07_02860</name>
</gene>
<feature type="region of interest" description="Disordered" evidence="1">
    <location>
        <begin position="549"/>
        <end position="688"/>
    </location>
</feature>
<keyword evidence="2" id="KW-0812">Transmembrane</keyword>
<dbReference type="AlphaFoldDB" id="A0A1E8QA93"/>
<keyword evidence="5" id="KW-1185">Reference proteome</keyword>
<feature type="signal peptide" evidence="3">
    <location>
        <begin position="1"/>
        <end position="37"/>
    </location>
</feature>
<dbReference type="Pfam" id="PF08310">
    <property type="entry name" value="LGFP"/>
    <property type="match status" value="5"/>
</dbReference>
<sequence>MTGLRSLLGRAMGRASVAVVTVAACALLAPVMPTALADPAGDADAAINAAYDAAGGPGGTLGPKDGGVYPVGAGFGQNFASGRIFFSPGTGAHVMQGAILDKYLSLGGPGDGDLGFPDIDEGAGRAPNSRNVTFSAADDPVIFWTPDTGAHVVRGAINAAWDQVGGSAGSLGVPTEDEVYRGNVVSQTFTGGQLSWDRSTKAFTTTPPELADQLGGVRIPGDATSEIDAARRAAGGPLGPLGAAQGPAEPVAGDGLVQTFDGGKIFYSPATGANVLTGQVLAKYESVGGPGGDLGFPKANEADGGLAPASRFAAFTAADEPVIFWTPDFGAVIVRGAMNAAWSTLGGATGTLGAPTADQTESDDVVTQKFANGAISWNRSTKAFSTEPPNLAADLAGVRVPGQDAPQATQGDDPQAAADGRPWYRQWWWLLVIVPVVLLVAAVGAAVVLHRRRADDRPPLDRFDDYDDYDDDQDFESGPVPAAESPAGTDQPPFVPLSAWAMPGEGSDGPAGVPAAGPAPAPGASAVPDIGPEANLDEDQDAIDTAPTRVVSEDAIPGNEVSGDAASPGEGSDRGPADRGAADEPATAAFDELFGGRSETGRHAGSDPTDGPLTPAVDREDEAADAYGLGDDFDDGFGDDVHDGDPARDEFDDPVFEDAFAAPVAGAAASAAADPEPSSGPPSGRHAAIQLDDTAPSQTSLRLAQGDPYTAPAGYPIKADTKTGLYWLPTSVQYDRVRAEIWFASEEFALTNGFVRG</sequence>
<accession>A0A1E8QA93</accession>
<evidence type="ECO:0000313" key="4">
    <source>
        <dbReference type="EMBL" id="OFJ55356.1"/>
    </source>
</evidence>
<feature type="transmembrane region" description="Helical" evidence="2">
    <location>
        <begin position="427"/>
        <end position="449"/>
    </location>
</feature>
<organism evidence="4 5">
    <name type="scientific">Mycolicibacterium grossiae</name>
    <dbReference type="NCBI Taxonomy" id="1552759"/>
    <lineage>
        <taxon>Bacteria</taxon>
        <taxon>Bacillati</taxon>
        <taxon>Actinomycetota</taxon>
        <taxon>Actinomycetes</taxon>
        <taxon>Mycobacteriales</taxon>
        <taxon>Mycobacteriaceae</taxon>
        <taxon>Mycolicibacterium</taxon>
    </lineage>
</organism>
<dbReference type="EMBL" id="MCHX01000004">
    <property type="protein sequence ID" value="OFJ55356.1"/>
    <property type="molecule type" value="Genomic_DNA"/>
</dbReference>
<feature type="compositionally biased region" description="Basic and acidic residues" evidence="1">
    <location>
        <begin position="571"/>
        <end position="582"/>
    </location>
</feature>